<gene>
    <name evidence="2" type="ORF">BCV69DRAFT_183700</name>
</gene>
<proteinExistence type="predicted"/>
<keyword evidence="3" id="KW-1185">Reference proteome</keyword>
<feature type="region of interest" description="Disordered" evidence="1">
    <location>
        <begin position="1"/>
        <end position="31"/>
    </location>
</feature>
<evidence type="ECO:0000313" key="3">
    <source>
        <dbReference type="Proteomes" id="UP000245942"/>
    </source>
</evidence>
<dbReference type="RefSeq" id="XP_025348233.1">
    <property type="nucleotide sequence ID" value="XM_025489581.1"/>
</dbReference>
<name>A0A316U9J2_9BASI</name>
<dbReference type="Proteomes" id="UP000245942">
    <property type="component" value="Unassembled WGS sequence"/>
</dbReference>
<accession>A0A316U9J2</accession>
<sequence length="159" mass="17217">MQLFRRTDQADEEVNDRGDHLSHVSGGTTQADASCNHCPGRIFGKTYCRIVLVHCLAGTSGWRRVLCRVPGVAAVRGAAKSRVLGPVALLAGHRDAPHSNRPFLDCSHPTAPGPSSGTGWQRARAGPPGKSARRARQCLRPETARDPRIGRTHFRLKPS</sequence>
<feature type="compositionally biased region" description="Basic and acidic residues" evidence="1">
    <location>
        <begin position="1"/>
        <end position="22"/>
    </location>
</feature>
<evidence type="ECO:0000256" key="1">
    <source>
        <dbReference type="SAM" id="MobiDB-lite"/>
    </source>
</evidence>
<dbReference type="GeneID" id="37011315"/>
<feature type="compositionally biased region" description="Basic residues" evidence="1">
    <location>
        <begin position="150"/>
        <end position="159"/>
    </location>
</feature>
<protein>
    <submittedName>
        <fullName evidence="2">Uncharacterized protein</fullName>
    </submittedName>
</protein>
<evidence type="ECO:0000313" key="2">
    <source>
        <dbReference type="EMBL" id="PWN21073.1"/>
    </source>
</evidence>
<organism evidence="2 3">
    <name type="scientific">Pseudomicrostroma glucosiphilum</name>
    <dbReference type="NCBI Taxonomy" id="1684307"/>
    <lineage>
        <taxon>Eukaryota</taxon>
        <taxon>Fungi</taxon>
        <taxon>Dikarya</taxon>
        <taxon>Basidiomycota</taxon>
        <taxon>Ustilaginomycotina</taxon>
        <taxon>Exobasidiomycetes</taxon>
        <taxon>Microstromatales</taxon>
        <taxon>Microstromatales incertae sedis</taxon>
        <taxon>Pseudomicrostroma</taxon>
    </lineage>
</organism>
<reference evidence="2 3" key="1">
    <citation type="journal article" date="2018" name="Mol. Biol. Evol.">
        <title>Broad Genomic Sampling Reveals a Smut Pathogenic Ancestry of the Fungal Clade Ustilaginomycotina.</title>
        <authorList>
            <person name="Kijpornyongpan T."/>
            <person name="Mondo S.J."/>
            <person name="Barry K."/>
            <person name="Sandor L."/>
            <person name="Lee J."/>
            <person name="Lipzen A."/>
            <person name="Pangilinan J."/>
            <person name="LaButti K."/>
            <person name="Hainaut M."/>
            <person name="Henrissat B."/>
            <person name="Grigoriev I.V."/>
            <person name="Spatafora J.W."/>
            <person name="Aime M.C."/>
        </authorList>
    </citation>
    <scope>NUCLEOTIDE SEQUENCE [LARGE SCALE GENOMIC DNA]</scope>
    <source>
        <strain evidence="2 3">MCA 4718</strain>
    </source>
</reference>
<dbReference type="AlphaFoldDB" id="A0A316U9J2"/>
<dbReference type="EMBL" id="KZ819326">
    <property type="protein sequence ID" value="PWN21073.1"/>
    <property type="molecule type" value="Genomic_DNA"/>
</dbReference>
<feature type="region of interest" description="Disordered" evidence="1">
    <location>
        <begin position="100"/>
        <end position="159"/>
    </location>
</feature>